<keyword evidence="5 7" id="KW-1133">Transmembrane helix</keyword>
<dbReference type="CDD" id="cd06261">
    <property type="entry name" value="TM_PBP2"/>
    <property type="match status" value="1"/>
</dbReference>
<dbReference type="EMBL" id="CP054705">
    <property type="protein sequence ID" value="QQK74442.1"/>
    <property type="molecule type" value="Genomic_DNA"/>
</dbReference>
<dbReference type="GO" id="GO:0005886">
    <property type="term" value="C:plasma membrane"/>
    <property type="evidence" value="ECO:0007669"/>
    <property type="project" value="UniProtKB-SubCell"/>
</dbReference>
<keyword evidence="2 7" id="KW-0813">Transport</keyword>
<keyword evidence="3" id="KW-1003">Cell membrane</keyword>
<dbReference type="SUPFAM" id="SSF161098">
    <property type="entry name" value="MetI-like"/>
    <property type="match status" value="1"/>
</dbReference>
<dbReference type="PANTHER" id="PTHR30151:SF0">
    <property type="entry name" value="ABC TRANSPORTER PERMEASE PROTEIN MJ0413-RELATED"/>
    <property type="match status" value="1"/>
</dbReference>
<evidence type="ECO:0000256" key="5">
    <source>
        <dbReference type="ARBA" id="ARBA00022989"/>
    </source>
</evidence>
<comment type="similarity">
    <text evidence="7">Belongs to the binding-protein-dependent transport system permease family.</text>
</comment>
<evidence type="ECO:0000256" key="3">
    <source>
        <dbReference type="ARBA" id="ARBA00022475"/>
    </source>
</evidence>
<dbReference type="AlphaFoldDB" id="A0A7T6Z0J1"/>
<evidence type="ECO:0000256" key="7">
    <source>
        <dbReference type="RuleBase" id="RU363032"/>
    </source>
</evidence>
<keyword evidence="4 7" id="KW-0812">Transmembrane</keyword>
<sequence length="259" mass="28765">MQNNIGTLKSNSKLKMIIAIEIAAVLALWQFLSSANLINDYLSNPIEIGTFLLQSIFGGELIIDAGMSLYRSLTGFILVIVCGTILGICAGYFQPVGRFFDPLISLGNPVPKVALLPVLIVWFGLNDFTRIFIIFLTAFFPCFINTADGVRTVNKYLIWSARNMGSSHLNVVKKIIFPAALPKIFDGYRISLALTFMMVFSSEIIGSANDRGLGLMILNADMFGRTDIMFAAVFVIALLGLWCDRILLFTRSRILWWAN</sequence>
<dbReference type="Proteomes" id="UP000595823">
    <property type="component" value="Chromosome"/>
</dbReference>
<proteinExistence type="inferred from homology"/>
<feature type="transmembrane region" description="Helical" evidence="7">
    <location>
        <begin position="114"/>
        <end position="144"/>
    </location>
</feature>
<dbReference type="PROSITE" id="PS50928">
    <property type="entry name" value="ABC_TM1"/>
    <property type="match status" value="1"/>
</dbReference>
<evidence type="ECO:0000256" key="1">
    <source>
        <dbReference type="ARBA" id="ARBA00004651"/>
    </source>
</evidence>
<keyword evidence="10" id="KW-1185">Reference proteome</keyword>
<evidence type="ECO:0000259" key="8">
    <source>
        <dbReference type="PROSITE" id="PS50928"/>
    </source>
</evidence>
<name>A0A7T6Z0J1_9BACI</name>
<dbReference type="Pfam" id="PF00528">
    <property type="entry name" value="BPD_transp_1"/>
    <property type="match status" value="1"/>
</dbReference>
<feature type="transmembrane region" description="Helical" evidence="7">
    <location>
        <begin position="44"/>
        <end position="63"/>
    </location>
</feature>
<evidence type="ECO:0000313" key="10">
    <source>
        <dbReference type="Proteomes" id="UP000595823"/>
    </source>
</evidence>
<feature type="transmembrane region" description="Helical" evidence="7">
    <location>
        <begin position="190"/>
        <end position="208"/>
    </location>
</feature>
<dbReference type="RefSeq" id="WP_200126636.1">
    <property type="nucleotide sequence ID" value="NZ_CP054705.1"/>
</dbReference>
<dbReference type="GO" id="GO:0055085">
    <property type="term" value="P:transmembrane transport"/>
    <property type="evidence" value="ECO:0007669"/>
    <property type="project" value="InterPro"/>
</dbReference>
<reference evidence="9 10" key="1">
    <citation type="submission" date="2020-06" db="EMBL/GenBank/DDBJ databases">
        <title>Genomic analysis of Salicibibacter sp. NKC5-3.</title>
        <authorList>
            <person name="Oh Y.J."/>
        </authorList>
    </citation>
    <scope>NUCLEOTIDE SEQUENCE [LARGE SCALE GENOMIC DNA]</scope>
    <source>
        <strain evidence="9 10">NKC5-3</strain>
    </source>
</reference>
<evidence type="ECO:0000256" key="6">
    <source>
        <dbReference type="ARBA" id="ARBA00023136"/>
    </source>
</evidence>
<feature type="domain" description="ABC transmembrane type-1" evidence="8">
    <location>
        <begin position="69"/>
        <end position="247"/>
    </location>
</feature>
<feature type="transmembrane region" description="Helical" evidence="7">
    <location>
        <begin position="75"/>
        <end position="94"/>
    </location>
</feature>
<dbReference type="InterPro" id="IPR000515">
    <property type="entry name" value="MetI-like"/>
</dbReference>
<evidence type="ECO:0000313" key="9">
    <source>
        <dbReference type="EMBL" id="QQK74442.1"/>
    </source>
</evidence>
<dbReference type="Gene3D" id="1.10.3720.10">
    <property type="entry name" value="MetI-like"/>
    <property type="match status" value="1"/>
</dbReference>
<dbReference type="PANTHER" id="PTHR30151">
    <property type="entry name" value="ALKANE SULFONATE ABC TRANSPORTER-RELATED, MEMBRANE SUBUNIT"/>
    <property type="match status" value="1"/>
</dbReference>
<keyword evidence="6 7" id="KW-0472">Membrane</keyword>
<evidence type="ECO:0000256" key="2">
    <source>
        <dbReference type="ARBA" id="ARBA00022448"/>
    </source>
</evidence>
<feature type="transmembrane region" description="Helical" evidence="7">
    <location>
        <begin position="228"/>
        <end position="248"/>
    </location>
</feature>
<organism evidence="9 10">
    <name type="scientific">Salicibibacter cibarius</name>
    <dbReference type="NCBI Taxonomy" id="2743000"/>
    <lineage>
        <taxon>Bacteria</taxon>
        <taxon>Bacillati</taxon>
        <taxon>Bacillota</taxon>
        <taxon>Bacilli</taxon>
        <taxon>Bacillales</taxon>
        <taxon>Bacillaceae</taxon>
        <taxon>Salicibibacter</taxon>
    </lineage>
</organism>
<comment type="subcellular location">
    <subcellularLocation>
        <location evidence="1 7">Cell membrane</location>
        <topology evidence="1 7">Multi-pass membrane protein</topology>
    </subcellularLocation>
</comment>
<dbReference type="InterPro" id="IPR035906">
    <property type="entry name" value="MetI-like_sf"/>
</dbReference>
<dbReference type="KEGG" id="scia:HUG15_01680"/>
<protein>
    <submittedName>
        <fullName evidence="9">ABC transporter permease</fullName>
    </submittedName>
</protein>
<accession>A0A7T6Z0J1</accession>
<evidence type="ECO:0000256" key="4">
    <source>
        <dbReference type="ARBA" id="ARBA00022692"/>
    </source>
</evidence>
<gene>
    <name evidence="9" type="ORF">HUG15_01680</name>
</gene>
<feature type="transmembrane region" description="Helical" evidence="7">
    <location>
        <begin position="12"/>
        <end position="32"/>
    </location>
</feature>